<evidence type="ECO:0000313" key="2">
    <source>
        <dbReference type="Proteomes" id="UP000284375"/>
    </source>
</evidence>
<gene>
    <name evidence="1" type="ORF">VSDG_04980</name>
</gene>
<name>A0A423VYW1_CYTCH</name>
<comment type="caution">
    <text evidence="1">The sequence shown here is derived from an EMBL/GenBank/DDBJ whole genome shotgun (WGS) entry which is preliminary data.</text>
</comment>
<proteinExistence type="predicted"/>
<dbReference type="OrthoDB" id="5241664at2759"/>
<reference evidence="1 2" key="1">
    <citation type="submission" date="2015-09" db="EMBL/GenBank/DDBJ databases">
        <title>Host preference determinants of Valsa canker pathogens revealed by comparative genomics.</title>
        <authorList>
            <person name="Yin Z."/>
            <person name="Huang L."/>
        </authorList>
    </citation>
    <scope>NUCLEOTIDE SEQUENCE [LARGE SCALE GENOMIC DNA]</scope>
    <source>
        <strain evidence="1 2">YSFL</strain>
    </source>
</reference>
<accession>A0A423VYW1</accession>
<sequence length="544" mass="62463">MARARETEKLRLARQKSAEALSTLKKGLAARLKRAQVKKQKPDLDWLVVVRQAAKSRRARSELLGDEDSLDWEDVFDANLEQLTALLAAQRAATDAEEAMKRADPADPASMDEARRLKDNATRLAELEAQQAEIYNETRGRVRAKREARPVSYLQDPDHNIATAHIFLRCPICFMPHSPSSCPYLFENPKDWVVKVSPNLVDKASLLFQKRWEADANFREALLYLRSKFTRAPGSLQTLPLPLRHTLDAPPSAIPFLQQFERQFWFKDLNYQPPKTSLVGDKLSLLQGFYRTTDDDGFPLMILFPVAAPSDIRSDPRFEHEVRLMRSFAASWRKGQMSKYGLKPFADARQISIIICEGRWHVSRNMWAGQQVLSVSIASEETWKKGEFYRSLHIGSRNNEVTGDYGWWSCGQILEKKWVHHKGWTTRSLLASHTTYRRNMLYATLRDVHEPARAVLYQDVLERKPQALQELIPWRREMERRAIEKYGAGSEQAILCSKRRESEDLGDLGLPVEGGLEQEVGQGKDNLGWIPSWETIMNLGQRRP</sequence>
<organism evidence="1 2">
    <name type="scientific">Cytospora chrysosperma</name>
    <name type="common">Cytospora canker fungus</name>
    <name type="synonym">Sphaeria chrysosperma</name>
    <dbReference type="NCBI Taxonomy" id="252740"/>
    <lineage>
        <taxon>Eukaryota</taxon>
        <taxon>Fungi</taxon>
        <taxon>Dikarya</taxon>
        <taxon>Ascomycota</taxon>
        <taxon>Pezizomycotina</taxon>
        <taxon>Sordariomycetes</taxon>
        <taxon>Sordariomycetidae</taxon>
        <taxon>Diaporthales</taxon>
        <taxon>Cytosporaceae</taxon>
        <taxon>Cytospora</taxon>
    </lineage>
</organism>
<dbReference type="Proteomes" id="UP000284375">
    <property type="component" value="Unassembled WGS sequence"/>
</dbReference>
<protein>
    <submittedName>
        <fullName evidence="1">Uncharacterized protein</fullName>
    </submittedName>
</protein>
<keyword evidence="2" id="KW-1185">Reference proteome</keyword>
<dbReference type="EMBL" id="LJZO01000021">
    <property type="protein sequence ID" value="ROV96223.1"/>
    <property type="molecule type" value="Genomic_DNA"/>
</dbReference>
<evidence type="ECO:0000313" key="1">
    <source>
        <dbReference type="EMBL" id="ROV96223.1"/>
    </source>
</evidence>
<dbReference type="AlphaFoldDB" id="A0A423VYW1"/>